<dbReference type="EMBL" id="KB870809">
    <property type="protein sequence ID" value="EOA25859.1"/>
    <property type="molecule type" value="Genomic_DNA"/>
</dbReference>
<evidence type="ECO:0000256" key="1">
    <source>
        <dbReference type="SAM" id="MobiDB-lite"/>
    </source>
</evidence>
<feature type="compositionally biased region" description="Polar residues" evidence="1">
    <location>
        <begin position="13"/>
        <end position="24"/>
    </location>
</feature>
<dbReference type="InterPro" id="IPR057031">
    <property type="entry name" value="SFR19-like_C"/>
</dbReference>
<name>R0H920_9BRAS</name>
<protein>
    <recommendedName>
        <fullName evidence="2">SFR19-like C-terminal domain-containing protein</fullName>
    </recommendedName>
</protein>
<dbReference type="AlphaFoldDB" id="R0H920"/>
<evidence type="ECO:0000259" key="2">
    <source>
        <dbReference type="Pfam" id="PF23030"/>
    </source>
</evidence>
<feature type="compositionally biased region" description="Basic and acidic residues" evidence="1">
    <location>
        <begin position="152"/>
        <end position="183"/>
    </location>
</feature>
<evidence type="ECO:0000313" key="3">
    <source>
        <dbReference type="EMBL" id="EOA25859.1"/>
    </source>
</evidence>
<organism evidence="3 4">
    <name type="scientific">Capsella rubella</name>
    <dbReference type="NCBI Taxonomy" id="81985"/>
    <lineage>
        <taxon>Eukaryota</taxon>
        <taxon>Viridiplantae</taxon>
        <taxon>Streptophyta</taxon>
        <taxon>Embryophyta</taxon>
        <taxon>Tracheophyta</taxon>
        <taxon>Spermatophyta</taxon>
        <taxon>Magnoliopsida</taxon>
        <taxon>eudicotyledons</taxon>
        <taxon>Gunneridae</taxon>
        <taxon>Pentapetalae</taxon>
        <taxon>rosids</taxon>
        <taxon>malvids</taxon>
        <taxon>Brassicales</taxon>
        <taxon>Brassicaceae</taxon>
        <taxon>Camelineae</taxon>
        <taxon>Capsella</taxon>
    </lineage>
</organism>
<feature type="region of interest" description="Disordered" evidence="1">
    <location>
        <begin position="66"/>
        <end position="183"/>
    </location>
</feature>
<proteinExistence type="predicted"/>
<dbReference type="eggNOG" id="ENOG502QU3F">
    <property type="taxonomic scope" value="Eukaryota"/>
</dbReference>
<dbReference type="OrthoDB" id="1935339at2759"/>
<feature type="compositionally biased region" description="Polar residues" evidence="1">
    <location>
        <begin position="70"/>
        <end position="106"/>
    </location>
</feature>
<dbReference type="PANTHER" id="PTHR36886:SF7">
    <property type="entry name" value="EXPRESSED PROTEIN"/>
    <property type="match status" value="1"/>
</dbReference>
<dbReference type="Proteomes" id="UP000029121">
    <property type="component" value="Unassembled WGS sequence"/>
</dbReference>
<keyword evidence="4" id="KW-1185">Reference proteome</keyword>
<accession>R0H920</accession>
<reference evidence="4" key="1">
    <citation type="journal article" date="2013" name="Nat. Genet.">
        <title>The Capsella rubella genome and the genomic consequences of rapid mating system evolution.</title>
        <authorList>
            <person name="Slotte T."/>
            <person name="Hazzouri K.M."/>
            <person name="Agren J.A."/>
            <person name="Koenig D."/>
            <person name="Maumus F."/>
            <person name="Guo Y.L."/>
            <person name="Steige K."/>
            <person name="Platts A.E."/>
            <person name="Escobar J.S."/>
            <person name="Newman L.K."/>
            <person name="Wang W."/>
            <person name="Mandakova T."/>
            <person name="Vello E."/>
            <person name="Smith L.M."/>
            <person name="Henz S.R."/>
            <person name="Steffen J."/>
            <person name="Takuno S."/>
            <person name="Brandvain Y."/>
            <person name="Coop G."/>
            <person name="Andolfatto P."/>
            <person name="Hu T.T."/>
            <person name="Blanchette M."/>
            <person name="Clark R.M."/>
            <person name="Quesneville H."/>
            <person name="Nordborg M."/>
            <person name="Gaut B.S."/>
            <person name="Lysak M.A."/>
            <person name="Jenkins J."/>
            <person name="Grimwood J."/>
            <person name="Chapman J."/>
            <person name="Prochnik S."/>
            <person name="Shu S."/>
            <person name="Rokhsar D."/>
            <person name="Schmutz J."/>
            <person name="Weigel D."/>
            <person name="Wright S.I."/>
        </authorList>
    </citation>
    <scope>NUCLEOTIDE SEQUENCE [LARGE SCALE GENOMIC DNA]</scope>
    <source>
        <strain evidence="4">cv. Monte Gargano</strain>
    </source>
</reference>
<sequence length="266" mass="29537">MNLQIELPDDGSRQASSSPYSAKSKTVPECGLGGDMYDPFVDSFEPASVELDCVQEDEPVNDLCAEPRASVSSNRPLSMEENNQGVDKQALSESDMTARVSVSSNKPPDVEENNTAGNDIGVVVSGENDEFGENAEIGRECNSHETGTPNSHNEDMEVENNVHEGDDMRKKSTEKSKERDSSRSMKLFKVVLTKFVKDLLKPSWRQGNMSKEAFKTIVKRVVDKVSNSMEGRRIPKSRAKIDKYIDTSQQKLTKLVMGYVDKYVKA</sequence>
<dbReference type="KEGG" id="crb:17884761"/>
<dbReference type="Pfam" id="PF23030">
    <property type="entry name" value="SCAF11-like_C"/>
    <property type="match status" value="1"/>
</dbReference>
<feature type="domain" description="SFR19-like C-terminal" evidence="2">
    <location>
        <begin position="194"/>
        <end position="251"/>
    </location>
</feature>
<feature type="region of interest" description="Disordered" evidence="1">
    <location>
        <begin position="1"/>
        <end position="29"/>
    </location>
</feature>
<dbReference type="PANTHER" id="PTHR36886">
    <property type="entry name" value="PROTEIN FRIGIDA-ESSENTIAL 1"/>
    <property type="match status" value="1"/>
</dbReference>
<dbReference type="STRING" id="81985.R0H920"/>
<evidence type="ECO:0000313" key="4">
    <source>
        <dbReference type="Proteomes" id="UP000029121"/>
    </source>
</evidence>
<dbReference type="InterPro" id="IPR052650">
    <property type="entry name" value="Zinc_finger_CCCH"/>
</dbReference>
<gene>
    <name evidence="3" type="ORF">CARUB_v10019238mg</name>
</gene>